<dbReference type="PANTHER" id="PTHR46066">
    <property type="entry name" value="CHITINASE DOMAIN-CONTAINING PROTEIN 1 FAMILY MEMBER"/>
    <property type="match status" value="1"/>
</dbReference>
<reference evidence="4" key="1">
    <citation type="journal article" date="2019" name="Int. J. Syst. Evol. Microbiol.">
        <title>The Global Catalogue of Microorganisms (GCM) 10K type strain sequencing project: providing services to taxonomists for standard genome sequencing and annotation.</title>
        <authorList>
            <consortium name="The Broad Institute Genomics Platform"/>
            <consortium name="The Broad Institute Genome Sequencing Center for Infectious Disease"/>
            <person name="Wu L."/>
            <person name="Ma J."/>
        </authorList>
    </citation>
    <scope>NUCLEOTIDE SEQUENCE [LARGE SCALE GENOMIC DNA]</scope>
    <source>
        <strain evidence="4">JCM 12774</strain>
    </source>
</reference>
<dbReference type="SUPFAM" id="SSF55383">
    <property type="entry name" value="Copper amine oxidase, domain N"/>
    <property type="match status" value="1"/>
</dbReference>
<dbReference type="InterPro" id="IPR012854">
    <property type="entry name" value="Cu_amine_oxidase-like_N"/>
</dbReference>
<dbReference type="PANTHER" id="PTHR46066:SF2">
    <property type="entry name" value="CHITINASE DOMAIN-CONTAINING PROTEIN 1"/>
    <property type="match status" value="1"/>
</dbReference>
<name>A0ABP3IMJ5_9BACL</name>
<gene>
    <name evidence="3" type="ORF">GCM10008933_41950</name>
</gene>
<feature type="chain" id="PRO_5045516355" description="GH18 domain-containing protein" evidence="1">
    <location>
        <begin position="29"/>
        <end position="419"/>
    </location>
</feature>
<dbReference type="EMBL" id="BAAACX010000020">
    <property type="protein sequence ID" value="GAA0407383.1"/>
    <property type="molecule type" value="Genomic_DNA"/>
</dbReference>
<dbReference type="InterPro" id="IPR017853">
    <property type="entry name" value="GH"/>
</dbReference>
<dbReference type="PROSITE" id="PS51910">
    <property type="entry name" value="GH18_2"/>
    <property type="match status" value="1"/>
</dbReference>
<protein>
    <recommendedName>
        <fullName evidence="2">GH18 domain-containing protein</fullName>
    </recommendedName>
</protein>
<organism evidence="3 4">
    <name type="scientific">Paenibacillus motobuensis</name>
    <dbReference type="NCBI Taxonomy" id="295324"/>
    <lineage>
        <taxon>Bacteria</taxon>
        <taxon>Bacillati</taxon>
        <taxon>Bacillota</taxon>
        <taxon>Bacilli</taxon>
        <taxon>Bacillales</taxon>
        <taxon>Paenibacillaceae</taxon>
        <taxon>Paenibacillus</taxon>
    </lineage>
</organism>
<feature type="signal peptide" evidence="1">
    <location>
        <begin position="1"/>
        <end position="28"/>
    </location>
</feature>
<sequence length="419" mass="45654">MKMKKLGTLILGVSLFAATLSGSYPARAEAASSVQILLDGYPLSFSGEPIVLKGTTMVPFRSISEALGIEVTWNQAQKTITAIKGAGDDSVQVVLTLNNPEAMVNDSSVKLAVAPISQNGTTLIPLSFFSQQFGAKVGWNQASRTVSITSPPKKMYTLGFYAISSFSDVNAVTEFNAVSYGWSRIDEDGKFTTKGNVFQIPPAAGDITPEVLVSDAAKADTTPYLMVYSSDVKGELTKIIEDQTYREQAIADMVQAAIDYNFQGIMLDFEGLGLTTDKELTRSSFNTFVKQLAIATKAANLKLSLALHPLNSSYKGYDYKMLGQLADELVIMAYNYEGGSSKKPEPVDKVNEAIKLALKETDKSKLILGLNMDNEDENSVNTLIGLAKRYDLKGIAIWRLGIINKNEWNTIYNTVEFKS</sequence>
<dbReference type="InterPro" id="IPR001223">
    <property type="entry name" value="Glyco_hydro18_cat"/>
</dbReference>
<dbReference type="Pfam" id="PF00704">
    <property type="entry name" value="Glyco_hydro_18"/>
    <property type="match status" value="1"/>
</dbReference>
<evidence type="ECO:0000259" key="2">
    <source>
        <dbReference type="PROSITE" id="PS51910"/>
    </source>
</evidence>
<evidence type="ECO:0000313" key="3">
    <source>
        <dbReference type="EMBL" id="GAA0407383.1"/>
    </source>
</evidence>
<keyword evidence="1" id="KW-0732">Signal</keyword>
<dbReference type="Gene3D" id="3.30.457.10">
    <property type="entry name" value="Copper amine oxidase-like, N-terminal domain"/>
    <property type="match status" value="1"/>
</dbReference>
<dbReference type="Proteomes" id="UP001500340">
    <property type="component" value="Unassembled WGS sequence"/>
</dbReference>
<dbReference type="InterPro" id="IPR036582">
    <property type="entry name" value="Mao_N_sf"/>
</dbReference>
<proteinExistence type="predicted"/>
<evidence type="ECO:0000313" key="4">
    <source>
        <dbReference type="Proteomes" id="UP001500340"/>
    </source>
</evidence>
<keyword evidence="4" id="KW-1185">Reference proteome</keyword>
<dbReference type="Gene3D" id="3.20.20.80">
    <property type="entry name" value="Glycosidases"/>
    <property type="match status" value="1"/>
</dbReference>
<dbReference type="Pfam" id="PF07833">
    <property type="entry name" value="Cu_amine_oxidN1"/>
    <property type="match status" value="1"/>
</dbReference>
<dbReference type="SUPFAM" id="SSF51445">
    <property type="entry name" value="(Trans)glycosidases"/>
    <property type="match status" value="1"/>
</dbReference>
<feature type="domain" description="GH18" evidence="2">
    <location>
        <begin position="152"/>
        <end position="419"/>
    </location>
</feature>
<comment type="caution">
    <text evidence="3">The sequence shown here is derived from an EMBL/GenBank/DDBJ whole genome shotgun (WGS) entry which is preliminary data.</text>
</comment>
<accession>A0ABP3IMJ5</accession>
<evidence type="ECO:0000256" key="1">
    <source>
        <dbReference type="SAM" id="SignalP"/>
    </source>
</evidence>